<evidence type="ECO:0000313" key="4">
    <source>
        <dbReference type="Proteomes" id="UP000798046"/>
    </source>
</evidence>
<gene>
    <name evidence="3" type="ORF">F6V30_08470</name>
</gene>
<dbReference type="PANTHER" id="PTHR42895">
    <property type="entry name" value="IRON-SULFUR CLUSTER-BINDING PROTEIN-RELATED"/>
    <property type="match status" value="1"/>
</dbReference>
<dbReference type="Gene3D" id="3.30.420.480">
    <property type="entry name" value="Domain of unknown function (DUF4445)"/>
    <property type="match status" value="1"/>
</dbReference>
<protein>
    <submittedName>
        <fullName evidence="3">DUF4445 domain-containing protein</fullName>
    </submittedName>
</protein>
<keyword evidence="4" id="KW-1185">Reference proteome</keyword>
<evidence type="ECO:0000259" key="2">
    <source>
        <dbReference type="Pfam" id="PF17651"/>
    </source>
</evidence>
<accession>A0ABQ6TNH9</accession>
<sequence>MPGYALAMDLGTTTLAASLMDRATGQRLAMTGGMNPQRRFGADVVSRLAAAVHSEEALQEMARLIRTELLRLAHDLCAESCVPWGEVKQVAIAGNPAMQHLLLKLPVKTLAFPPYRPLFTGGKRVTAGELEWDGAAPVYLFPMPGGFVGGDTVAFLYGARPGEAALCLDMGTNGEMALTAGATIWATSAAAGPAFEGGNLSCGMAALPGAITSIRIEGERVKIATLGNREPVGICGSAAIELVTELLACGVLEAGGRLRTSAEIPSNLGQRVIEQEGESAFVIHRDARGLLLLTQRDIRQIQLAKGAIRAGMEVLAERSGIPFPGLKEVLLTGSFGAVLRPLWLKTIGIFDAGMVQISQFTPEGALAGVERALAEHDDFASVERLGMRFRVVPLSGTPLFETMFMKHMDFPQP</sequence>
<name>A0ABQ6TNH9_9BACT</name>
<dbReference type="Pfam" id="PF17651">
    <property type="entry name" value="Raco_middle"/>
    <property type="match status" value="1"/>
</dbReference>
<feature type="domain" description="RACo-like middle region" evidence="2">
    <location>
        <begin position="4"/>
        <end position="157"/>
    </location>
</feature>
<dbReference type="Pfam" id="PF14574">
    <property type="entry name" value="RACo_C_ter"/>
    <property type="match status" value="1"/>
</dbReference>
<dbReference type="InterPro" id="IPR041414">
    <property type="entry name" value="Raco-like_middle"/>
</dbReference>
<feature type="domain" description="RACo C-terminal" evidence="1">
    <location>
        <begin position="164"/>
        <end position="412"/>
    </location>
</feature>
<dbReference type="Proteomes" id="UP000798046">
    <property type="component" value="Unassembled WGS sequence"/>
</dbReference>
<evidence type="ECO:0000259" key="1">
    <source>
        <dbReference type="Pfam" id="PF14574"/>
    </source>
</evidence>
<organism evidence="3 4">
    <name type="scientific">Oryzomonas sagensis</name>
    <dbReference type="NCBI Taxonomy" id="2603857"/>
    <lineage>
        <taxon>Bacteria</taxon>
        <taxon>Pseudomonadati</taxon>
        <taxon>Thermodesulfobacteriota</taxon>
        <taxon>Desulfuromonadia</taxon>
        <taxon>Geobacterales</taxon>
        <taxon>Geobacteraceae</taxon>
        <taxon>Oryzomonas</taxon>
    </lineage>
</organism>
<comment type="caution">
    <text evidence="3">The sequence shown here is derived from an EMBL/GenBank/DDBJ whole genome shotgun (WGS) entry which is preliminary data.</text>
</comment>
<dbReference type="EMBL" id="VZRA01000002">
    <property type="protein sequence ID" value="KAB0670186.1"/>
    <property type="molecule type" value="Genomic_DNA"/>
</dbReference>
<dbReference type="InterPro" id="IPR052911">
    <property type="entry name" value="Corrinoid_activation_enz"/>
</dbReference>
<proteinExistence type="predicted"/>
<dbReference type="InterPro" id="IPR042259">
    <property type="entry name" value="Raco-like_middle_sf"/>
</dbReference>
<reference evidence="3 4" key="1">
    <citation type="journal article" date="2020" name="Microorganisms">
        <title>Description of Three Novel Members in the Family Geobacteraceae, Oryzomonas japonicum gen. nov., sp. nov., Oryzomonas sagensis sp. nov., and Oryzomonas ruber sp. nov.</title>
        <authorList>
            <person name="Xu Z."/>
            <person name="Masuda Y."/>
            <person name="Hayakawa C."/>
            <person name="Ushijima N."/>
            <person name="Kawano K."/>
            <person name="Shiratori Y."/>
            <person name="Senoo K."/>
            <person name="Itoh H."/>
        </authorList>
    </citation>
    <scope>NUCLEOTIDE SEQUENCE [LARGE SCALE GENOMIC DNA]</scope>
    <source>
        <strain evidence="3 4">Red100</strain>
    </source>
</reference>
<dbReference type="InterPro" id="IPR027980">
    <property type="entry name" value="RACo_C"/>
</dbReference>
<dbReference type="RefSeq" id="WP_151156558.1">
    <property type="nucleotide sequence ID" value="NZ_VZRA01000002.1"/>
</dbReference>
<evidence type="ECO:0000313" key="3">
    <source>
        <dbReference type="EMBL" id="KAB0670186.1"/>
    </source>
</evidence>
<dbReference type="PANTHER" id="PTHR42895:SF2">
    <property type="entry name" value="IRON-SULFUR CLUSTER PROTEIN"/>
    <property type="match status" value="1"/>
</dbReference>